<dbReference type="Proteomes" id="UP000597668">
    <property type="component" value="Unassembled WGS sequence"/>
</dbReference>
<evidence type="ECO:0000313" key="4">
    <source>
        <dbReference type="EMBL" id="MBC3516198.1"/>
    </source>
</evidence>
<dbReference type="Gene3D" id="2.60.40.1240">
    <property type="match status" value="1"/>
</dbReference>
<keyword evidence="5" id="KW-1185">Reference proteome</keyword>
<gene>
    <name evidence="4" type="ORF">H8K20_07295</name>
</gene>
<evidence type="ECO:0000313" key="5">
    <source>
        <dbReference type="Proteomes" id="UP000597668"/>
    </source>
</evidence>
<feature type="domain" description="Zinc-ribbon" evidence="3">
    <location>
        <begin position="11"/>
        <end position="30"/>
    </location>
</feature>
<keyword evidence="1" id="KW-0732">Signal</keyword>
<dbReference type="InterPro" id="IPR026870">
    <property type="entry name" value="Zinc_ribbon_dom"/>
</dbReference>
<name>A0A8J6LZ31_9FIRM</name>
<dbReference type="RefSeq" id="WP_186488222.1">
    <property type="nucleotide sequence ID" value="NZ_JACOGI010000001.1"/>
</dbReference>
<protein>
    <submittedName>
        <fullName evidence="4">DUF4352 domain-containing protein</fullName>
    </submittedName>
</protein>
<keyword evidence="2" id="KW-0472">Membrane</keyword>
<evidence type="ECO:0000259" key="3">
    <source>
        <dbReference type="Pfam" id="PF13240"/>
    </source>
</evidence>
<reference evidence="4" key="1">
    <citation type="submission" date="2020-08" db="EMBL/GenBank/DDBJ databases">
        <authorList>
            <person name="Liu C."/>
            <person name="Sun Q."/>
        </authorList>
    </citation>
    <scope>NUCLEOTIDE SEQUENCE</scope>
    <source>
        <strain evidence="4">NSJ-65</strain>
    </source>
</reference>
<evidence type="ECO:0000256" key="1">
    <source>
        <dbReference type="ARBA" id="ARBA00022729"/>
    </source>
</evidence>
<dbReference type="AlphaFoldDB" id="A0A8J6LZ31"/>
<organism evidence="4 5">
    <name type="scientific">Neobittarella massiliensis</name>
    <name type="common">ex Bilen et al. 2018</name>
    <dbReference type="NCBI Taxonomy" id="2041842"/>
    <lineage>
        <taxon>Bacteria</taxon>
        <taxon>Bacillati</taxon>
        <taxon>Bacillota</taxon>
        <taxon>Clostridia</taxon>
        <taxon>Eubacteriales</taxon>
        <taxon>Oscillospiraceae</taxon>
        <taxon>Neobittarella (ex Bilen et al. 2018)</taxon>
    </lineage>
</organism>
<dbReference type="Pfam" id="PF13240">
    <property type="entry name" value="Zn_Ribbon_1"/>
    <property type="match status" value="1"/>
</dbReference>
<sequence length="259" mass="28835">MQNTQYTGERCAHCGAAVAPGQNFCPACGSFLKGTQIQQKKKSTKTVVIALAAAWGVVLLLIIGVWAAAAPSLASHVQDFFRSRADRYRYRYNHGSQSQQIEPGDAGDWFDNEQPPDETVYQKDETAFFGDFAFTLKDVRPGSDYGIKDDADEQTVVVLLEVENTGDENVYIEGSRLMAYSGGDFATYEDSDISSSIYARSEAVPLDEDERLKLTPGQTQVVLLQYQFDLDEGDPAQRELHYWDPTYAQNPRVIFSLAQ</sequence>
<proteinExistence type="predicted"/>
<keyword evidence="2" id="KW-0812">Transmembrane</keyword>
<accession>A0A8J6LZ31</accession>
<evidence type="ECO:0000256" key="2">
    <source>
        <dbReference type="SAM" id="Phobius"/>
    </source>
</evidence>
<comment type="caution">
    <text evidence="4">The sequence shown here is derived from an EMBL/GenBank/DDBJ whole genome shotgun (WGS) entry which is preliminary data.</text>
</comment>
<dbReference type="EMBL" id="JACOGI010000001">
    <property type="protein sequence ID" value="MBC3516198.1"/>
    <property type="molecule type" value="Genomic_DNA"/>
</dbReference>
<feature type="transmembrane region" description="Helical" evidence="2">
    <location>
        <begin position="47"/>
        <end position="69"/>
    </location>
</feature>
<dbReference type="InterPro" id="IPR029050">
    <property type="entry name" value="Immunoprotect_excell_Ig-like"/>
</dbReference>
<keyword evidence="2" id="KW-1133">Transmembrane helix</keyword>